<proteinExistence type="predicted"/>
<reference evidence="1 2" key="1">
    <citation type="submission" date="2017-04" db="EMBL/GenBank/DDBJ databases">
        <authorList>
            <person name="Afonso C.L."/>
            <person name="Miller P.J."/>
            <person name="Scott M.A."/>
            <person name="Spackman E."/>
            <person name="Goraichik I."/>
            <person name="Dimitrov K.M."/>
            <person name="Suarez D.L."/>
            <person name="Swayne D.E."/>
        </authorList>
    </citation>
    <scope>NUCLEOTIDE SEQUENCE [LARGE SCALE GENOMIC DNA]</scope>
    <source>
        <strain evidence="1 2">DSM 23236</strain>
    </source>
</reference>
<dbReference type="RefSeq" id="WP_176216723.1">
    <property type="nucleotide sequence ID" value="NZ_FWXD01000001.1"/>
</dbReference>
<evidence type="ECO:0000313" key="1">
    <source>
        <dbReference type="EMBL" id="SMC16451.1"/>
    </source>
</evidence>
<sequence>MRSRWQPLLIEYRRPWKLVTFAIGLALLLVGVTLTPAPDWDVPVCFIMAIPTRSG</sequence>
<dbReference type="Proteomes" id="UP000192761">
    <property type="component" value="Unassembled WGS sequence"/>
</dbReference>
<dbReference type="STRING" id="1121001.SAMN02745857_00193"/>
<gene>
    <name evidence="1" type="ORF">SAMN02745857_00193</name>
</gene>
<dbReference type="AlphaFoldDB" id="A0A1W1WZ89"/>
<organism evidence="1 2">
    <name type="scientific">Andreprevotia lacus DSM 23236</name>
    <dbReference type="NCBI Taxonomy" id="1121001"/>
    <lineage>
        <taxon>Bacteria</taxon>
        <taxon>Pseudomonadati</taxon>
        <taxon>Pseudomonadota</taxon>
        <taxon>Betaproteobacteria</taxon>
        <taxon>Neisseriales</taxon>
        <taxon>Chitinibacteraceae</taxon>
        <taxon>Andreprevotia</taxon>
    </lineage>
</organism>
<name>A0A1W1WZ89_9NEIS</name>
<protein>
    <submittedName>
        <fullName evidence="1">Uncharacterized protein</fullName>
    </submittedName>
</protein>
<evidence type="ECO:0000313" key="2">
    <source>
        <dbReference type="Proteomes" id="UP000192761"/>
    </source>
</evidence>
<dbReference type="EMBL" id="FWXD01000001">
    <property type="protein sequence ID" value="SMC16451.1"/>
    <property type="molecule type" value="Genomic_DNA"/>
</dbReference>
<keyword evidence="2" id="KW-1185">Reference proteome</keyword>
<accession>A0A1W1WZ89</accession>